<evidence type="ECO:0000256" key="2">
    <source>
        <dbReference type="ARBA" id="ARBA00022737"/>
    </source>
</evidence>
<keyword evidence="2" id="KW-0677">Repeat</keyword>
<evidence type="ECO:0000313" key="4">
    <source>
        <dbReference type="Proteomes" id="UP000607653"/>
    </source>
</evidence>
<dbReference type="EMBL" id="DUZY01000003">
    <property type="protein sequence ID" value="DAD30341.1"/>
    <property type="molecule type" value="Genomic_DNA"/>
</dbReference>
<evidence type="ECO:0000256" key="1">
    <source>
        <dbReference type="ARBA" id="ARBA00022574"/>
    </source>
</evidence>
<gene>
    <name evidence="3" type="ORF">HUJ06_009192</name>
</gene>
<dbReference type="InterPro" id="IPR045159">
    <property type="entry name" value="DCAF7-like"/>
</dbReference>
<dbReference type="AlphaFoldDB" id="A0A822YFU5"/>
<sequence length="47" mass="5178">MGQPVEDGLDPILAYTAGAAIEQLQWSSTQPDWVAICFSTKLQILRD</sequence>
<dbReference type="PANTHER" id="PTHR19919">
    <property type="entry name" value="WD REPEAT CONTAINING PROTEIN"/>
    <property type="match status" value="1"/>
</dbReference>
<reference evidence="3 4" key="1">
    <citation type="journal article" date="2020" name="Mol. Biol. Evol.">
        <title>Distinct Expression and Methylation Patterns for Genes with Different Fates following a Single Whole-Genome Duplication in Flowering Plants.</title>
        <authorList>
            <person name="Shi T."/>
            <person name="Rahmani R.S."/>
            <person name="Gugger P.F."/>
            <person name="Wang M."/>
            <person name="Li H."/>
            <person name="Zhang Y."/>
            <person name="Li Z."/>
            <person name="Wang Q."/>
            <person name="Van de Peer Y."/>
            <person name="Marchal K."/>
            <person name="Chen J."/>
        </authorList>
    </citation>
    <scope>NUCLEOTIDE SEQUENCE [LARGE SCALE GENOMIC DNA]</scope>
    <source>
        <tissue evidence="3">Leaf</tissue>
    </source>
</reference>
<protein>
    <submittedName>
        <fullName evidence="3">Uncharacterized protein</fullName>
    </submittedName>
</protein>
<comment type="caution">
    <text evidence="3">The sequence shown here is derived from an EMBL/GenBank/DDBJ whole genome shotgun (WGS) entry which is preliminary data.</text>
</comment>
<proteinExistence type="predicted"/>
<evidence type="ECO:0000313" key="3">
    <source>
        <dbReference type="EMBL" id="DAD30341.1"/>
    </source>
</evidence>
<accession>A0A822YFU5</accession>
<keyword evidence="4" id="KW-1185">Reference proteome</keyword>
<organism evidence="3 4">
    <name type="scientific">Nelumbo nucifera</name>
    <name type="common">Sacred lotus</name>
    <dbReference type="NCBI Taxonomy" id="4432"/>
    <lineage>
        <taxon>Eukaryota</taxon>
        <taxon>Viridiplantae</taxon>
        <taxon>Streptophyta</taxon>
        <taxon>Embryophyta</taxon>
        <taxon>Tracheophyta</taxon>
        <taxon>Spermatophyta</taxon>
        <taxon>Magnoliopsida</taxon>
        <taxon>Proteales</taxon>
        <taxon>Nelumbonaceae</taxon>
        <taxon>Nelumbo</taxon>
    </lineage>
</organism>
<dbReference type="Proteomes" id="UP000607653">
    <property type="component" value="Unassembled WGS sequence"/>
</dbReference>
<name>A0A822YFU5_NELNU</name>
<keyword evidence="1" id="KW-0853">WD repeat</keyword>